<reference evidence="1 2" key="1">
    <citation type="journal article" date="2018" name="Sci. Rep.">
        <title>Genomic signatures of local adaptation to the degree of environmental predictability in rotifers.</title>
        <authorList>
            <person name="Franch-Gras L."/>
            <person name="Hahn C."/>
            <person name="Garcia-Roger E.M."/>
            <person name="Carmona M.J."/>
            <person name="Serra M."/>
            <person name="Gomez A."/>
        </authorList>
    </citation>
    <scope>NUCLEOTIDE SEQUENCE [LARGE SCALE GENOMIC DNA]</scope>
    <source>
        <strain evidence="1">HYR1</strain>
    </source>
</reference>
<comment type="caution">
    <text evidence="1">The sequence shown here is derived from an EMBL/GenBank/DDBJ whole genome shotgun (WGS) entry which is preliminary data.</text>
</comment>
<organism evidence="1 2">
    <name type="scientific">Brachionus plicatilis</name>
    <name type="common">Marine rotifer</name>
    <name type="synonym">Brachionus muelleri</name>
    <dbReference type="NCBI Taxonomy" id="10195"/>
    <lineage>
        <taxon>Eukaryota</taxon>
        <taxon>Metazoa</taxon>
        <taxon>Spiralia</taxon>
        <taxon>Gnathifera</taxon>
        <taxon>Rotifera</taxon>
        <taxon>Eurotatoria</taxon>
        <taxon>Monogononta</taxon>
        <taxon>Pseudotrocha</taxon>
        <taxon>Ploima</taxon>
        <taxon>Brachionidae</taxon>
        <taxon>Brachionus</taxon>
    </lineage>
</organism>
<evidence type="ECO:0000313" key="2">
    <source>
        <dbReference type="Proteomes" id="UP000276133"/>
    </source>
</evidence>
<dbReference type="Proteomes" id="UP000276133">
    <property type="component" value="Unassembled WGS sequence"/>
</dbReference>
<dbReference type="EMBL" id="REGN01000432">
    <property type="protein sequence ID" value="RNA41942.1"/>
    <property type="molecule type" value="Genomic_DNA"/>
</dbReference>
<dbReference type="AlphaFoldDB" id="A0A3M7T1R5"/>
<sequence length="98" mass="11668">MFLQDQFVNEPKRELFSNTIFTRRKKNLKTKKSKKIFIQEKFFGFEIFFSSLKNLRSDLACGSTCLNSMRFFSLLKLLDEKLVNWVWPQSSCGCRHCL</sequence>
<evidence type="ECO:0000313" key="1">
    <source>
        <dbReference type="EMBL" id="RNA41942.1"/>
    </source>
</evidence>
<accession>A0A3M7T1R5</accession>
<gene>
    <name evidence="1" type="ORF">BpHYR1_047418</name>
</gene>
<proteinExistence type="predicted"/>
<keyword evidence="2" id="KW-1185">Reference proteome</keyword>
<protein>
    <submittedName>
        <fullName evidence="1">Uncharacterized protein</fullName>
    </submittedName>
</protein>
<name>A0A3M7T1R5_BRAPC</name>